<dbReference type="Proteomes" id="UP000887579">
    <property type="component" value="Unplaced"/>
</dbReference>
<proteinExistence type="predicted"/>
<dbReference type="WBParaSite" id="ES5_v2.g9893.t1">
    <property type="protein sequence ID" value="ES5_v2.g9893.t1"/>
    <property type="gene ID" value="ES5_v2.g9893"/>
</dbReference>
<organism evidence="1 2">
    <name type="scientific">Panagrolaimus sp. ES5</name>
    <dbReference type="NCBI Taxonomy" id="591445"/>
    <lineage>
        <taxon>Eukaryota</taxon>
        <taxon>Metazoa</taxon>
        <taxon>Ecdysozoa</taxon>
        <taxon>Nematoda</taxon>
        <taxon>Chromadorea</taxon>
        <taxon>Rhabditida</taxon>
        <taxon>Tylenchina</taxon>
        <taxon>Panagrolaimomorpha</taxon>
        <taxon>Panagrolaimoidea</taxon>
        <taxon>Panagrolaimidae</taxon>
        <taxon>Panagrolaimus</taxon>
    </lineage>
</organism>
<evidence type="ECO:0000313" key="2">
    <source>
        <dbReference type="WBParaSite" id="ES5_v2.g9893.t1"/>
    </source>
</evidence>
<accession>A0AC34GYH5</accession>
<sequence length="281" mass="31221">MFDTPRYYEPLAFEPEVMQFKASQKLFNPNKMLKEESLVKLHEYISNHSQHIFQLFGNLHANLCSLSNCRILVLDINPTIMNQQIYARGLQNVDIQHNHGTIVIIAGRNTKLAEQLYNTIYASLDSWENEKSPKFGIGGEIIVHHLKAFDSSQIRSLIAGGNAFNTVIFQPSLDDKKFNLVDSEELQDSGEEKQQPSNNQKRTTRTTSTNATLPNAPSTNSSNLATVNKNGGNGSGSDTSDESDSCDSSSTSASSSTDSEDAQDENSDNTKEGKQRRKKKK</sequence>
<evidence type="ECO:0000313" key="1">
    <source>
        <dbReference type="Proteomes" id="UP000887579"/>
    </source>
</evidence>
<name>A0AC34GYH5_9BILA</name>
<reference evidence="2" key="1">
    <citation type="submission" date="2022-11" db="UniProtKB">
        <authorList>
            <consortium name="WormBaseParasite"/>
        </authorList>
    </citation>
    <scope>IDENTIFICATION</scope>
</reference>
<protein>
    <submittedName>
        <fullName evidence="2">Uncharacterized protein</fullName>
    </submittedName>
</protein>